<keyword evidence="3" id="KW-1185">Reference proteome</keyword>
<dbReference type="Proteomes" id="UP000239899">
    <property type="component" value="Unassembled WGS sequence"/>
</dbReference>
<name>A0A2P6TI55_CHLSO</name>
<evidence type="ECO:0000313" key="3">
    <source>
        <dbReference type="Proteomes" id="UP000239899"/>
    </source>
</evidence>
<evidence type="ECO:0000313" key="2">
    <source>
        <dbReference type="EMBL" id="PRW33957.1"/>
    </source>
</evidence>
<protein>
    <submittedName>
        <fullName evidence="2">Uncharacterized protein</fullName>
    </submittedName>
</protein>
<organism evidence="2 3">
    <name type="scientific">Chlorella sorokiniana</name>
    <name type="common">Freshwater green alga</name>
    <dbReference type="NCBI Taxonomy" id="3076"/>
    <lineage>
        <taxon>Eukaryota</taxon>
        <taxon>Viridiplantae</taxon>
        <taxon>Chlorophyta</taxon>
        <taxon>core chlorophytes</taxon>
        <taxon>Trebouxiophyceae</taxon>
        <taxon>Chlorellales</taxon>
        <taxon>Chlorellaceae</taxon>
        <taxon>Chlorella clade</taxon>
        <taxon>Chlorella</taxon>
    </lineage>
</organism>
<feature type="region of interest" description="Disordered" evidence="1">
    <location>
        <begin position="753"/>
        <end position="778"/>
    </location>
</feature>
<comment type="caution">
    <text evidence="2">The sequence shown here is derived from an EMBL/GenBank/DDBJ whole genome shotgun (WGS) entry which is preliminary data.</text>
</comment>
<feature type="region of interest" description="Disordered" evidence="1">
    <location>
        <begin position="820"/>
        <end position="877"/>
    </location>
</feature>
<sequence>MTRTGVHKEVAPHLVVVGQDGTDEEMIESVTEDVLDGKKCGVAYAYMINQTPGLMMDLHSALEEHGLGNMMEVVFEGMSPGCKKNWTDRRHVGGPKDRTRGPAARKDFAQMQGEGVVVVLPPYEQDYHSMIQAAEGNIERLLEIDSDFFHGLMRLGLDGKPVKIMFKKLMADGERRWCWLDLDSWFRSLHLTNRKNPSEQLLKALAHLYCELMQALPPGDMGFPILGMSASTISTRVQLLLRDFGEELLELTEPGTEEGQQQALDLVIRFFNTSSILPGRAVVKSPVCPKTAALCLAYTSGPAPGPRQGEHTVALKPRIFSERRMAEALDILFDPDERRQQELVQQLREDRQQQQLAALQSYGTAVCEQLQAAQQQAQAQGIQLQLPAGCNSLADVPPEAAQLQEAWLPTRGSVPQPGTAAGVVLLLLGGLEVETCCKLVPEASPAALRSMLGGRSCQPIVCHLQEHHGARQLADAAAQEAAARAAATLQRDEALLRQRLEEAGGLLRAAGVAPEVLDALDELQPTDDYLLQSGPCPSAASLASALLQLSAAGLPDVTTGTERLTSEQQRSDWASLKHSLREAACRELARLVQDGELELAKACLLARCMAQLPLPPGYNSFTGDGRSHLTERVLVATALPVALPSEFSVAEAANAFGMNTTNKKGAYLNDALQLHGPLLRPLPLMMAKAAEQLAEEEPEQLSGRERVAAQLRKATGIVATAEAQQCTADEQWWQLSIVGWLADSLAGELVGCGDGSEAGSSSGGEADSSQAGGSSSVPLTYNTMDKAVAVCGGSRWQVLEHSKPEGALRWVFTQLGVVPPGKSAGGKVGGPAAAKAAKKNREAGGGGKGGKAKAKQPRKDGGGGGGKAAKKAKKAAE</sequence>
<gene>
    <name evidence="2" type="ORF">C2E21_7377</name>
</gene>
<proteinExistence type="predicted"/>
<feature type="compositionally biased region" description="Basic residues" evidence="1">
    <location>
        <begin position="868"/>
        <end position="877"/>
    </location>
</feature>
<accession>A0A2P6TI55</accession>
<reference evidence="2 3" key="1">
    <citation type="journal article" date="2018" name="Plant J.">
        <title>Genome sequences of Chlorella sorokiniana UTEX 1602 and Micractinium conductrix SAG 241.80: implications to maltose excretion by a green alga.</title>
        <authorList>
            <person name="Arriola M.B."/>
            <person name="Velmurugan N."/>
            <person name="Zhang Y."/>
            <person name="Plunkett M.H."/>
            <person name="Hondzo H."/>
            <person name="Barney B.M."/>
        </authorList>
    </citation>
    <scope>NUCLEOTIDE SEQUENCE [LARGE SCALE GENOMIC DNA]</scope>
    <source>
        <strain evidence="3">UTEX 1602</strain>
    </source>
</reference>
<dbReference type="EMBL" id="LHPG02000015">
    <property type="protein sequence ID" value="PRW33957.1"/>
    <property type="molecule type" value="Genomic_DNA"/>
</dbReference>
<feature type="compositionally biased region" description="Low complexity" evidence="1">
    <location>
        <begin position="757"/>
        <end position="776"/>
    </location>
</feature>
<dbReference type="AlphaFoldDB" id="A0A2P6TI55"/>
<evidence type="ECO:0000256" key="1">
    <source>
        <dbReference type="SAM" id="MobiDB-lite"/>
    </source>
</evidence>